<dbReference type="InterPro" id="IPR000891">
    <property type="entry name" value="PYR_CT"/>
</dbReference>
<dbReference type="GO" id="GO:0003852">
    <property type="term" value="F:2-isopropylmalate synthase activity"/>
    <property type="evidence" value="ECO:0007669"/>
    <property type="project" value="TreeGrafter"/>
</dbReference>
<feature type="domain" description="Pyruvate carboxyltransferase" evidence="2">
    <location>
        <begin position="19"/>
        <end position="272"/>
    </location>
</feature>
<dbReference type="PANTHER" id="PTHR10277:SF9">
    <property type="entry name" value="2-ISOPROPYLMALATE SYNTHASE 1, CHLOROPLASTIC-RELATED"/>
    <property type="match status" value="1"/>
</dbReference>
<name>A0A3P3U464_9BACL</name>
<sequence length="334" mass="37728">MGINTIDGEEHAVMKGNPCKIVDCTIRDGGLVNNWDFSVEFVQKLYAGLNEAGIDYMEIGYKNSPKLLKGADQAGPWRFLDDDFLRKVIPQKGQTKLSALVDIGRVDENDILPRSESLLDLIRVACYIKDVDKALQLVQLFHDRGYETTLNIMALSNVMENELLEAFEMIRESVVDVVYIVDSYGSLDYKDMEYLVNKFKTHLPNKRLGVHTHNNMQLAFSNTLVAAENGVELLDASVYGMGRAAGNCPTELLVTHLKNTNYRLRPVLGVLEELLIPLREKEEWGYLIPYMITGTLDEHPRSAMALRASDDKDGVVDFYDQLTTPEVSFDKKKK</sequence>
<dbReference type="AlphaFoldDB" id="A0A3P3U464"/>
<dbReference type="SUPFAM" id="SSF51569">
    <property type="entry name" value="Aldolase"/>
    <property type="match status" value="1"/>
</dbReference>
<evidence type="ECO:0000313" key="4">
    <source>
        <dbReference type="Proteomes" id="UP000267017"/>
    </source>
</evidence>
<dbReference type="CDD" id="cd07944">
    <property type="entry name" value="DRE_TIM_HOA_like"/>
    <property type="match status" value="1"/>
</dbReference>
<dbReference type="Proteomes" id="UP000267017">
    <property type="component" value="Unassembled WGS sequence"/>
</dbReference>
<dbReference type="InterPro" id="IPR013785">
    <property type="entry name" value="Aldolase_TIM"/>
</dbReference>
<comment type="caution">
    <text evidence="3">The sequence shown here is derived from an EMBL/GenBank/DDBJ whole genome shotgun (WGS) entry which is preliminary data.</text>
</comment>
<keyword evidence="1" id="KW-0464">Manganese</keyword>
<dbReference type="OrthoDB" id="9804858at2"/>
<dbReference type="Pfam" id="PF00682">
    <property type="entry name" value="HMGL-like"/>
    <property type="match status" value="1"/>
</dbReference>
<protein>
    <submittedName>
        <fullName evidence="3">Nucleoid-structuring protein H-NS</fullName>
    </submittedName>
</protein>
<evidence type="ECO:0000256" key="1">
    <source>
        <dbReference type="ARBA" id="ARBA00023211"/>
    </source>
</evidence>
<dbReference type="EMBL" id="RRCN01000001">
    <property type="protein sequence ID" value="RRJ64449.1"/>
    <property type="molecule type" value="Genomic_DNA"/>
</dbReference>
<dbReference type="PROSITE" id="PS50991">
    <property type="entry name" value="PYR_CT"/>
    <property type="match status" value="1"/>
</dbReference>
<keyword evidence="4" id="KW-1185">Reference proteome</keyword>
<dbReference type="GO" id="GO:0009098">
    <property type="term" value="P:L-leucine biosynthetic process"/>
    <property type="evidence" value="ECO:0007669"/>
    <property type="project" value="TreeGrafter"/>
</dbReference>
<evidence type="ECO:0000259" key="2">
    <source>
        <dbReference type="PROSITE" id="PS50991"/>
    </source>
</evidence>
<organism evidence="3 4">
    <name type="scientific">Paenibacillus oralis</name>
    <dbReference type="NCBI Taxonomy" id="2490856"/>
    <lineage>
        <taxon>Bacteria</taxon>
        <taxon>Bacillati</taxon>
        <taxon>Bacillota</taxon>
        <taxon>Bacilli</taxon>
        <taxon>Bacillales</taxon>
        <taxon>Paenibacillaceae</taxon>
        <taxon>Paenibacillus</taxon>
    </lineage>
</organism>
<proteinExistence type="predicted"/>
<gene>
    <name evidence="3" type="ORF">EHV15_17100</name>
</gene>
<reference evidence="3 4" key="1">
    <citation type="submission" date="2018-11" db="EMBL/GenBank/DDBJ databases">
        <title>Genome sequencing of Paenibacillus sp. KCOM 3021 (= ChDC PVNT-B20).</title>
        <authorList>
            <person name="Kook J.-K."/>
            <person name="Park S.-N."/>
            <person name="Lim Y.K."/>
        </authorList>
    </citation>
    <scope>NUCLEOTIDE SEQUENCE [LARGE SCALE GENOMIC DNA]</scope>
    <source>
        <strain evidence="3 4">KCOM 3021</strain>
    </source>
</reference>
<accession>A0A3P3U464</accession>
<dbReference type="Gene3D" id="3.20.20.70">
    <property type="entry name" value="Aldolase class I"/>
    <property type="match status" value="1"/>
</dbReference>
<dbReference type="PANTHER" id="PTHR10277">
    <property type="entry name" value="HOMOCITRATE SYNTHASE-RELATED"/>
    <property type="match status" value="1"/>
</dbReference>
<dbReference type="InterPro" id="IPR050073">
    <property type="entry name" value="2-IPM_HCS-like"/>
</dbReference>
<evidence type="ECO:0000313" key="3">
    <source>
        <dbReference type="EMBL" id="RRJ64449.1"/>
    </source>
</evidence>